<protein>
    <submittedName>
        <fullName evidence="2">Uncharacterized protein</fullName>
    </submittedName>
</protein>
<organism evidence="2 3">
    <name type="scientific">Teladorsagia circumcincta</name>
    <name type="common">Brown stomach worm</name>
    <name type="synonym">Ostertagia circumcincta</name>
    <dbReference type="NCBI Taxonomy" id="45464"/>
    <lineage>
        <taxon>Eukaryota</taxon>
        <taxon>Metazoa</taxon>
        <taxon>Ecdysozoa</taxon>
        <taxon>Nematoda</taxon>
        <taxon>Chromadorea</taxon>
        <taxon>Rhabditida</taxon>
        <taxon>Rhabditina</taxon>
        <taxon>Rhabditomorpha</taxon>
        <taxon>Strongyloidea</taxon>
        <taxon>Trichostrongylidae</taxon>
        <taxon>Teladorsagia</taxon>
    </lineage>
</organism>
<dbReference type="Proteomes" id="UP000230423">
    <property type="component" value="Unassembled WGS sequence"/>
</dbReference>
<dbReference type="EMBL" id="KZ346145">
    <property type="protein sequence ID" value="PIO70823.1"/>
    <property type="molecule type" value="Genomic_DNA"/>
</dbReference>
<evidence type="ECO:0000313" key="2">
    <source>
        <dbReference type="EMBL" id="PIO70823.1"/>
    </source>
</evidence>
<keyword evidence="3" id="KW-1185">Reference proteome</keyword>
<dbReference type="OrthoDB" id="7446186at2759"/>
<sequence>MNKLKRAIEKESVQAVWKDFDSTRYTLPLAMESMMWWRRSLNLSATSTSSLTFTGYERVGRELSTKSNVKWAESWCFLDQLVDLRSDEGLSILNSYLGRVKQKDALLPSDDLRKRLAFDEEDDQPRLLTPSEEESIEDDDDEFEDAAESVDEMDNRVLNDSLASLSARLSSLTLHSPGDVVVEDNPR</sequence>
<reference evidence="2 3" key="1">
    <citation type="submission" date="2015-09" db="EMBL/GenBank/DDBJ databases">
        <title>Draft genome of the parasitic nematode Teladorsagia circumcincta isolate WARC Sus (inbred).</title>
        <authorList>
            <person name="Mitreva M."/>
        </authorList>
    </citation>
    <scope>NUCLEOTIDE SEQUENCE [LARGE SCALE GENOMIC DNA]</scope>
    <source>
        <strain evidence="2 3">S</strain>
    </source>
</reference>
<accession>A0A2G9UKZ9</accession>
<feature type="compositionally biased region" description="Acidic residues" evidence="1">
    <location>
        <begin position="131"/>
        <end position="149"/>
    </location>
</feature>
<name>A0A2G9UKZ9_TELCI</name>
<proteinExistence type="predicted"/>
<evidence type="ECO:0000313" key="3">
    <source>
        <dbReference type="Proteomes" id="UP000230423"/>
    </source>
</evidence>
<evidence type="ECO:0000256" key="1">
    <source>
        <dbReference type="SAM" id="MobiDB-lite"/>
    </source>
</evidence>
<feature type="region of interest" description="Disordered" evidence="1">
    <location>
        <begin position="121"/>
        <end position="149"/>
    </location>
</feature>
<gene>
    <name evidence="2" type="ORF">TELCIR_07302</name>
</gene>
<dbReference type="AlphaFoldDB" id="A0A2G9UKZ9"/>